<evidence type="ECO:0000259" key="2">
    <source>
        <dbReference type="Pfam" id="PF12395"/>
    </source>
</evidence>
<accession>A0A6P1EDH3</accession>
<dbReference type="RefSeq" id="WP_159298796.1">
    <property type="nucleotide sequence ID" value="NZ_CP047121.1"/>
</dbReference>
<dbReference type="InterPro" id="IPR014973">
    <property type="entry name" value="DUF1835"/>
</dbReference>
<protein>
    <submittedName>
        <fullName evidence="3">DUF1835 domain-containing protein</fullName>
    </submittedName>
</protein>
<dbReference type="AlphaFoldDB" id="A0A6P1EDH3"/>
<organism evidence="3 4">
    <name type="scientific">Lentilactobacillus hilgardii</name>
    <name type="common">Lactobacillus hilgardii</name>
    <dbReference type="NCBI Taxonomy" id="1588"/>
    <lineage>
        <taxon>Bacteria</taxon>
        <taxon>Bacillati</taxon>
        <taxon>Bacillota</taxon>
        <taxon>Bacilli</taxon>
        <taxon>Lactobacillales</taxon>
        <taxon>Lactobacillaceae</taxon>
        <taxon>Lentilactobacillus</taxon>
    </lineage>
</organism>
<dbReference type="GeneID" id="69059043"/>
<proteinExistence type="predicted"/>
<evidence type="ECO:0000259" key="1">
    <source>
        <dbReference type="Pfam" id="PF08874"/>
    </source>
</evidence>
<sequence>MPVDVTFDDTFSGLLRYYYRKKHVKQRILTLPLSLDFGNIKTANIVRTRASFLEELSRNTHGYSVKEEIQKIRDNLSFLEVLIESGTSFRIWWTNKAADYCGFIWLCDRLKTVENEVEQIKVPTLFPRENQTLLEINEGLSGLSCDLIDEFKLFERQQKLSASIRRDYSYMWQELQEENQPIRVLINDHLLSQPVTFYDKFIYQQTSKTDFTELDRLLGKIVLHYGVGILEGWYWYRIEKLIDEEKLEAKQSKIPMKQLIRLRK</sequence>
<reference evidence="3 4" key="1">
    <citation type="submission" date="2019-12" db="EMBL/GenBank/DDBJ databases">
        <title>Lactobacillus hilgardii FLUB.</title>
        <authorList>
            <person name="Gustaw K."/>
        </authorList>
    </citation>
    <scope>NUCLEOTIDE SEQUENCE [LARGE SCALE GENOMIC DNA]</scope>
    <source>
        <strain evidence="3 4">FLUB</strain>
    </source>
</reference>
<dbReference type="EMBL" id="CP047121">
    <property type="protein sequence ID" value="QHB52813.1"/>
    <property type="molecule type" value="Genomic_DNA"/>
</dbReference>
<dbReference type="Proteomes" id="UP000465035">
    <property type="component" value="Chromosome"/>
</dbReference>
<evidence type="ECO:0000313" key="4">
    <source>
        <dbReference type="Proteomes" id="UP000465035"/>
    </source>
</evidence>
<feature type="domain" description="DUF1835" evidence="1">
    <location>
        <begin position="3"/>
        <end position="121"/>
    </location>
</feature>
<dbReference type="Pfam" id="PF08874">
    <property type="entry name" value="DUF1835"/>
    <property type="match status" value="1"/>
</dbReference>
<dbReference type="Pfam" id="PF12395">
    <property type="entry name" value="DUF3658"/>
    <property type="match status" value="1"/>
</dbReference>
<dbReference type="SMR" id="A0A6P1EDH3"/>
<gene>
    <name evidence="3" type="ORF">GQR93_11730</name>
</gene>
<name>A0A6P1EDH3_LENHI</name>
<feature type="domain" description="DUF3658" evidence="2">
    <location>
        <begin position="154"/>
        <end position="257"/>
    </location>
</feature>
<evidence type="ECO:0000313" key="3">
    <source>
        <dbReference type="EMBL" id="QHB52813.1"/>
    </source>
</evidence>
<dbReference type="InterPro" id="IPR022123">
    <property type="entry name" value="DUF3658"/>
</dbReference>